<evidence type="ECO:0000313" key="1">
    <source>
        <dbReference type="EMBL" id="BAY55312.1"/>
    </source>
</evidence>
<dbReference type="AlphaFoldDB" id="A0A1Z4JEX0"/>
<dbReference type="EMBL" id="AP018203">
    <property type="protein sequence ID" value="BAY55312.1"/>
    <property type="molecule type" value="Genomic_DNA"/>
</dbReference>
<proteinExistence type="predicted"/>
<dbReference type="Proteomes" id="UP000217895">
    <property type="component" value="Chromosome"/>
</dbReference>
<protein>
    <submittedName>
        <fullName evidence="1">Uncharacterized protein</fullName>
    </submittedName>
</protein>
<reference evidence="1 2" key="1">
    <citation type="submission" date="2017-06" db="EMBL/GenBank/DDBJ databases">
        <title>Genome sequencing of cyanobaciteial culture collection at National Institute for Environmental Studies (NIES).</title>
        <authorList>
            <person name="Hirose Y."/>
            <person name="Shimura Y."/>
            <person name="Fujisawa T."/>
            <person name="Nakamura Y."/>
            <person name="Kawachi M."/>
        </authorList>
    </citation>
    <scope>NUCLEOTIDE SEQUENCE [LARGE SCALE GENOMIC DNA]</scope>
    <source>
        <strain evidence="1 2">NIES-2135</strain>
    </source>
</reference>
<accession>A0A1Z4JEX0</accession>
<organism evidence="1 2">
    <name type="scientific">Leptolyngbya boryana NIES-2135</name>
    <dbReference type="NCBI Taxonomy" id="1973484"/>
    <lineage>
        <taxon>Bacteria</taxon>
        <taxon>Bacillati</taxon>
        <taxon>Cyanobacteriota</taxon>
        <taxon>Cyanophyceae</taxon>
        <taxon>Leptolyngbyales</taxon>
        <taxon>Leptolyngbyaceae</taxon>
        <taxon>Leptolyngbya group</taxon>
        <taxon>Leptolyngbya</taxon>
    </lineage>
</organism>
<name>A0A1Z4JEX0_LEPBY</name>
<evidence type="ECO:0000313" key="2">
    <source>
        <dbReference type="Proteomes" id="UP000217895"/>
    </source>
</evidence>
<sequence length="164" mass="18915">MTPEFPRLLIECPSDLYEVGGRECDWETFNSVPCLKLLVSPGEYTPVINYPNSEPGYVRSLSSPQYSRRAYKGGFELKVSDERDFLFYTMQSICTRSSTTQFKRETRVFDFVLPEVEDRTIGYSLRVGAFQPPKAQGGRILLESEGWIKDGFSIAFEEKRLRIR</sequence>
<gene>
    <name evidence="1" type="ORF">NIES2135_21350</name>
</gene>
<keyword evidence="2" id="KW-1185">Reference proteome</keyword>